<dbReference type="PANTHER" id="PTHR43300:SF7">
    <property type="entry name" value="UDP-N-ACETYLBACILLOSAMINE N-ACETYLTRANSFERASE"/>
    <property type="match status" value="1"/>
</dbReference>
<feature type="active site" description="Proton acceptor" evidence="1">
    <location>
        <position position="136"/>
    </location>
</feature>
<dbReference type="Proteomes" id="UP000671879">
    <property type="component" value="Chromosome"/>
</dbReference>
<name>A0A9Q7A6Q2_9BACT</name>
<dbReference type="KEGG" id="aram:KAR29_11350"/>
<dbReference type="InterPro" id="IPR050179">
    <property type="entry name" value="Trans_hexapeptide_repeat"/>
</dbReference>
<dbReference type="Gene3D" id="2.160.10.10">
    <property type="entry name" value="Hexapeptide repeat proteins"/>
    <property type="match status" value="1"/>
</dbReference>
<dbReference type="EMBL" id="CP072943">
    <property type="protein sequence ID" value="QTX31906.1"/>
    <property type="molecule type" value="Genomic_DNA"/>
</dbReference>
<dbReference type="Pfam" id="PF17836">
    <property type="entry name" value="PglD_N"/>
    <property type="match status" value="1"/>
</dbReference>
<evidence type="ECO:0000259" key="3">
    <source>
        <dbReference type="Pfam" id="PF17836"/>
    </source>
</evidence>
<keyword evidence="5" id="KW-1185">Reference proteome</keyword>
<protein>
    <submittedName>
        <fullName evidence="4">Acetyltransferase</fullName>
    </submittedName>
</protein>
<proteinExistence type="predicted"/>
<dbReference type="InterPro" id="IPR020019">
    <property type="entry name" value="AcTrfase_PglD-like"/>
</dbReference>
<dbReference type="Gene3D" id="3.40.50.20">
    <property type="match status" value="1"/>
</dbReference>
<dbReference type="InterPro" id="IPR041561">
    <property type="entry name" value="PglD_N"/>
</dbReference>
<dbReference type="AlphaFoldDB" id="A0A9Q7A6Q2"/>
<evidence type="ECO:0000256" key="1">
    <source>
        <dbReference type="PIRSR" id="PIRSR620019-1"/>
    </source>
</evidence>
<organism evidence="4 5">
    <name type="scientific">Aminithiophilus ramosus</name>
    <dbReference type="NCBI Taxonomy" id="3029084"/>
    <lineage>
        <taxon>Bacteria</taxon>
        <taxon>Thermotogati</taxon>
        <taxon>Synergistota</taxon>
        <taxon>Synergistia</taxon>
        <taxon>Synergistales</taxon>
        <taxon>Aminithiophilaceae</taxon>
        <taxon>Aminithiophilus</taxon>
    </lineage>
</organism>
<dbReference type="SUPFAM" id="SSF51161">
    <property type="entry name" value="Trimeric LpxA-like enzymes"/>
    <property type="match status" value="1"/>
</dbReference>
<reference evidence="5" key="1">
    <citation type="submission" date="2021-04" db="EMBL/GenBank/DDBJ databases">
        <title>A novel Synergistetes isolate from a pyrite-forming mixed culture.</title>
        <authorList>
            <person name="Bunk B."/>
            <person name="Sproer C."/>
            <person name="Spring S."/>
            <person name="Pester M."/>
        </authorList>
    </citation>
    <scope>NUCLEOTIDE SEQUENCE [LARGE SCALE GENOMIC DNA]</scope>
    <source>
        <strain evidence="5">J.5.4.2-T.3.5.2</strain>
    </source>
</reference>
<gene>
    <name evidence="4" type="ORF">KAR29_11350</name>
</gene>
<feature type="binding site" evidence="2">
    <location>
        <position position="145"/>
    </location>
    <ligand>
        <name>acetyl-CoA</name>
        <dbReference type="ChEBI" id="CHEBI:57288"/>
    </ligand>
</feature>
<feature type="domain" description="PglD N-terminal" evidence="3">
    <location>
        <begin position="8"/>
        <end position="82"/>
    </location>
</feature>
<accession>A0A9Q7A6Q2</accession>
<feature type="site" description="Increases basicity of active site His" evidence="1">
    <location>
        <position position="137"/>
    </location>
</feature>
<dbReference type="InterPro" id="IPR011004">
    <property type="entry name" value="Trimer_LpxA-like_sf"/>
</dbReference>
<evidence type="ECO:0000313" key="4">
    <source>
        <dbReference type="EMBL" id="QTX31906.1"/>
    </source>
</evidence>
<dbReference type="NCBIfam" id="TIGR03570">
    <property type="entry name" value="NeuD_NnaD"/>
    <property type="match status" value="1"/>
</dbReference>
<feature type="binding site" evidence="2">
    <location>
        <position position="71"/>
    </location>
    <ligand>
        <name>substrate</name>
    </ligand>
</feature>
<evidence type="ECO:0000256" key="2">
    <source>
        <dbReference type="PIRSR" id="PIRSR620019-2"/>
    </source>
</evidence>
<dbReference type="RefSeq" id="WP_274373101.1">
    <property type="nucleotide sequence ID" value="NZ_CP072943.1"/>
</dbReference>
<dbReference type="PANTHER" id="PTHR43300">
    <property type="entry name" value="ACETYLTRANSFERASE"/>
    <property type="match status" value="1"/>
</dbReference>
<dbReference type="CDD" id="cd03360">
    <property type="entry name" value="LbH_AT_putative"/>
    <property type="match status" value="1"/>
</dbReference>
<evidence type="ECO:0000313" key="5">
    <source>
        <dbReference type="Proteomes" id="UP000671879"/>
    </source>
</evidence>
<sequence length="227" mass="23534">MTFDREPLWVLGGGGHGKVVLSLLRLLDRPVAGILDDDDSLWGTSLLGMPVDGPLGRLAGLDSPLALIAIGNNAIRKKIVCQFPLVRWFSAVHPRAFVDPSAEIGPGSVVFAGAIVQAEARIGAHVIVNTGATVDHDCRIGDFAHLCPGVHLAGEVQVGEGCLLGTGTSVIPGRSIGSQTLVGAGAAVVTDLPEAVTAVGVPARVRRDAFRRERTARDFLSAGDCPA</sequence>